<feature type="compositionally biased region" description="Polar residues" evidence="10">
    <location>
        <begin position="22"/>
        <end position="32"/>
    </location>
</feature>
<evidence type="ECO:0000259" key="11">
    <source>
        <dbReference type="Pfam" id="PF00814"/>
    </source>
</evidence>
<comment type="catalytic activity">
    <reaction evidence="8 9">
        <text>L-threonylcarbamoyladenylate + adenosine(37) in tRNA = N(6)-L-threonylcarbamoyladenosine(37) in tRNA + AMP + H(+)</text>
        <dbReference type="Rhea" id="RHEA:37059"/>
        <dbReference type="Rhea" id="RHEA-COMP:10162"/>
        <dbReference type="Rhea" id="RHEA-COMP:10163"/>
        <dbReference type="ChEBI" id="CHEBI:15378"/>
        <dbReference type="ChEBI" id="CHEBI:73682"/>
        <dbReference type="ChEBI" id="CHEBI:74411"/>
        <dbReference type="ChEBI" id="CHEBI:74418"/>
        <dbReference type="ChEBI" id="CHEBI:456215"/>
        <dbReference type="EC" id="2.3.1.234"/>
    </reaction>
</comment>
<dbReference type="SUPFAM" id="SSF53067">
    <property type="entry name" value="Actin-like ATPase domain"/>
    <property type="match status" value="1"/>
</dbReference>
<dbReference type="GO" id="GO:0061711">
    <property type="term" value="F:tRNA N(6)-L-threonylcarbamoyladenine synthase activity"/>
    <property type="evidence" value="ECO:0007669"/>
    <property type="project" value="UniProtKB-EC"/>
</dbReference>
<name>A0A2I0AR13_9ASPA</name>
<keyword evidence="2 9" id="KW-0808">Transferase</keyword>
<dbReference type="FunFam" id="3.30.420.40:FF:000133">
    <property type="entry name" value="Probable tRNA N6-adenosine threonylcarbamoyltransferase, mitochondrial"/>
    <property type="match status" value="1"/>
</dbReference>
<evidence type="ECO:0000313" key="13">
    <source>
        <dbReference type="Proteomes" id="UP000236161"/>
    </source>
</evidence>
<dbReference type="InterPro" id="IPR043129">
    <property type="entry name" value="ATPase_NBD"/>
</dbReference>
<evidence type="ECO:0000256" key="2">
    <source>
        <dbReference type="ARBA" id="ARBA00022679"/>
    </source>
</evidence>
<keyword evidence="5" id="KW-0809">Transit peptide</keyword>
<feature type="region of interest" description="Disordered" evidence="10">
    <location>
        <begin position="1"/>
        <end position="32"/>
    </location>
</feature>
<dbReference type="GO" id="GO:0016787">
    <property type="term" value="F:hydrolase activity"/>
    <property type="evidence" value="ECO:0007669"/>
    <property type="project" value="UniProtKB-KW"/>
</dbReference>
<proteinExistence type="inferred from homology"/>
<dbReference type="HAMAP" id="MF_01445">
    <property type="entry name" value="TsaD"/>
    <property type="match status" value="1"/>
</dbReference>
<evidence type="ECO:0000256" key="9">
    <source>
        <dbReference type="HAMAP-Rule" id="MF_03179"/>
    </source>
</evidence>
<evidence type="ECO:0000256" key="7">
    <source>
        <dbReference type="ARBA" id="ARBA00023315"/>
    </source>
</evidence>
<evidence type="ECO:0000256" key="10">
    <source>
        <dbReference type="SAM" id="MobiDB-lite"/>
    </source>
</evidence>
<sequence>MAEEPHFRTFQKKPRFRPQPLPFSSTASSVEATNRSRSLDDLVVLGIETSCDDTAAAVVSGNGEILSQVVSSQADLLLRFGGVAPKMAEEAHILVIDQVVQQALDNSKLTGNDLSAVAVTIGPGLSLCLRVGVSKARRVAGRFNLPIVGVHHMEAHALVARLIERDLQFPFLALLISGGHNLLILARDVGHYVQLGTTIDDAIGEAYDKIARWLGLDLSKGGGPALEELACEGDSYFLKFKVPMRQHKDCNFSYAGLKTQVRLAIESTNICMESSPIATASSSDRKSRANIAASFQRTAVLHLEERCERAIEWALAMEPSIKCLVVSGGVASNQYVRSRLNYVAEKNGLCLVCPPPCLCTDNGVMVAWTGIEHFLLGRFDLPPPANDPEDFVFDIRPRWPLGEEYQHGKSDARSVKRARMYPSLTSIMIKGGSSQQ</sequence>
<organism evidence="12 13">
    <name type="scientific">Apostasia shenzhenica</name>
    <dbReference type="NCBI Taxonomy" id="1088818"/>
    <lineage>
        <taxon>Eukaryota</taxon>
        <taxon>Viridiplantae</taxon>
        <taxon>Streptophyta</taxon>
        <taxon>Embryophyta</taxon>
        <taxon>Tracheophyta</taxon>
        <taxon>Spermatophyta</taxon>
        <taxon>Magnoliopsida</taxon>
        <taxon>Liliopsida</taxon>
        <taxon>Asparagales</taxon>
        <taxon>Orchidaceae</taxon>
        <taxon>Apostasioideae</taxon>
        <taxon>Apostasia</taxon>
    </lineage>
</organism>
<evidence type="ECO:0000256" key="5">
    <source>
        <dbReference type="ARBA" id="ARBA00022946"/>
    </source>
</evidence>
<dbReference type="InterPro" id="IPR022450">
    <property type="entry name" value="TsaD"/>
</dbReference>
<keyword evidence="3 9" id="KW-0819">tRNA processing</keyword>
<accession>A0A2I0AR13</accession>
<evidence type="ECO:0000256" key="1">
    <source>
        <dbReference type="ARBA" id="ARBA00004173"/>
    </source>
</evidence>
<comment type="similarity">
    <text evidence="9">Belongs to the KAE1 / TsaD family.</text>
</comment>
<dbReference type="OrthoDB" id="10259622at2759"/>
<dbReference type="FunFam" id="3.30.420.40:FF:000083">
    <property type="entry name" value="Probable tRNA N6-adenosine threonylcarbamoyltransferase, mitochondrial"/>
    <property type="match status" value="1"/>
</dbReference>
<protein>
    <recommendedName>
        <fullName evidence="9">Glycoprotease 1</fullName>
    </recommendedName>
</protein>
<dbReference type="GO" id="GO:0002949">
    <property type="term" value="P:tRNA threonylcarbamoyladenosine modification"/>
    <property type="evidence" value="ECO:0007669"/>
    <property type="project" value="UniProtKB-UniRule"/>
</dbReference>
<dbReference type="NCBIfam" id="TIGR03723">
    <property type="entry name" value="T6A_TsaD_YgjD"/>
    <property type="match status" value="1"/>
</dbReference>
<keyword evidence="13" id="KW-1185">Reference proteome</keyword>
<keyword evidence="7 9" id="KW-0012">Acyltransferase</keyword>
<dbReference type="NCBIfam" id="TIGR00329">
    <property type="entry name" value="gcp_kae1"/>
    <property type="match status" value="1"/>
</dbReference>
<feature type="domain" description="Gcp-like" evidence="11">
    <location>
        <begin position="64"/>
        <end position="368"/>
    </location>
</feature>
<dbReference type="GO" id="GO:0046872">
    <property type="term" value="F:metal ion binding"/>
    <property type="evidence" value="ECO:0007669"/>
    <property type="project" value="UniProtKB-KW"/>
</dbReference>
<gene>
    <name evidence="9" type="primary">GCP1</name>
    <name evidence="12" type="ORF">AXF42_Ash012530</name>
</gene>
<reference evidence="12 13" key="1">
    <citation type="journal article" date="2017" name="Nature">
        <title>The Apostasia genome and the evolution of orchids.</title>
        <authorList>
            <person name="Zhang G.Q."/>
            <person name="Liu K.W."/>
            <person name="Li Z."/>
            <person name="Lohaus R."/>
            <person name="Hsiao Y.Y."/>
            <person name="Niu S.C."/>
            <person name="Wang J.Y."/>
            <person name="Lin Y.C."/>
            <person name="Xu Q."/>
            <person name="Chen L.J."/>
            <person name="Yoshida K."/>
            <person name="Fujiwara S."/>
            <person name="Wang Z.W."/>
            <person name="Zhang Y.Q."/>
            <person name="Mitsuda N."/>
            <person name="Wang M."/>
            <person name="Liu G.H."/>
            <person name="Pecoraro L."/>
            <person name="Huang H.X."/>
            <person name="Xiao X.J."/>
            <person name="Lin M."/>
            <person name="Wu X.Y."/>
            <person name="Wu W.L."/>
            <person name="Chen Y.Y."/>
            <person name="Chang S.B."/>
            <person name="Sakamoto S."/>
            <person name="Ohme-Takagi M."/>
            <person name="Yagi M."/>
            <person name="Zeng S.J."/>
            <person name="Shen C.Y."/>
            <person name="Yeh C.M."/>
            <person name="Luo Y.B."/>
            <person name="Tsai W.C."/>
            <person name="Van de Peer Y."/>
            <person name="Liu Z.J."/>
        </authorList>
    </citation>
    <scope>NUCLEOTIDE SEQUENCE [LARGE SCALE GENOMIC DNA]</scope>
    <source>
        <strain evidence="13">cv. Shenzhen</strain>
        <tissue evidence="12">Stem</tissue>
    </source>
</reference>
<dbReference type="GO" id="GO:0005739">
    <property type="term" value="C:mitochondrion"/>
    <property type="evidence" value="ECO:0007669"/>
    <property type="project" value="UniProtKB-SubCell"/>
</dbReference>
<dbReference type="Gene3D" id="3.30.420.40">
    <property type="match status" value="2"/>
</dbReference>
<evidence type="ECO:0000256" key="8">
    <source>
        <dbReference type="ARBA" id="ARBA00048117"/>
    </source>
</evidence>
<dbReference type="Pfam" id="PF00814">
    <property type="entry name" value="TsaD"/>
    <property type="match status" value="1"/>
</dbReference>
<dbReference type="InterPro" id="IPR017861">
    <property type="entry name" value="KAE1/TsaD"/>
</dbReference>
<comment type="function">
    <text evidence="9">Required for the formation of a threonylcarbamoyl group on adenosine at position 37 (t(6)A37) in mitochondrial tRNAs that read codons beginning with adenine. Probably involved in the transfer of the threonylcarbamoyl moiety of threonylcarbamoyl-AMP (TC-AMP) to the N6 group of A37. Involved in mitochondrial genome maintenance.</text>
</comment>
<dbReference type="InterPro" id="IPR000905">
    <property type="entry name" value="Gcp-like_dom"/>
</dbReference>
<keyword evidence="4 9" id="KW-0479">Metal-binding</keyword>
<dbReference type="PANTHER" id="PTHR11735">
    <property type="entry name" value="TRNA N6-ADENOSINE THREONYLCARBAMOYLTRANSFERASE"/>
    <property type="match status" value="1"/>
</dbReference>
<comment type="subcellular location">
    <subcellularLocation>
        <location evidence="1 9">Mitochondrion</location>
    </subcellularLocation>
</comment>
<comment type="subunit">
    <text evidence="9">Homodimer.</text>
</comment>
<keyword evidence="12" id="KW-0378">Hydrolase</keyword>
<dbReference type="Proteomes" id="UP000236161">
    <property type="component" value="Unassembled WGS sequence"/>
</dbReference>
<comment type="cofactor">
    <cofactor evidence="9">
        <name>a divalent metal cation</name>
        <dbReference type="ChEBI" id="CHEBI:60240"/>
    </cofactor>
    <text evidence="9">Binds 1 divalent metal cation per subunit.</text>
</comment>
<evidence type="ECO:0000313" key="12">
    <source>
        <dbReference type="EMBL" id="PKA57991.1"/>
    </source>
</evidence>
<keyword evidence="6 9" id="KW-0496">Mitochondrion</keyword>
<dbReference type="PANTHER" id="PTHR11735:SF6">
    <property type="entry name" value="TRNA N6-ADENOSINE THREONYLCARBAMOYLTRANSFERASE, MITOCHONDRIAL"/>
    <property type="match status" value="1"/>
</dbReference>
<evidence type="ECO:0000256" key="4">
    <source>
        <dbReference type="ARBA" id="ARBA00022723"/>
    </source>
</evidence>
<dbReference type="STRING" id="1088818.A0A2I0AR13"/>
<evidence type="ECO:0000256" key="6">
    <source>
        <dbReference type="ARBA" id="ARBA00023128"/>
    </source>
</evidence>
<dbReference type="PRINTS" id="PR00789">
    <property type="entry name" value="OSIALOPTASE"/>
</dbReference>
<evidence type="ECO:0000256" key="3">
    <source>
        <dbReference type="ARBA" id="ARBA00022694"/>
    </source>
</evidence>
<dbReference type="AlphaFoldDB" id="A0A2I0AR13"/>
<dbReference type="EMBL" id="KZ451959">
    <property type="protein sequence ID" value="PKA57991.1"/>
    <property type="molecule type" value="Genomic_DNA"/>
</dbReference>
<dbReference type="CDD" id="cd24134">
    <property type="entry name" value="ASKHA_NBD_OSGEPL1_QRI7_euk"/>
    <property type="match status" value="1"/>
</dbReference>